<dbReference type="AlphaFoldDB" id="A0A3B0M2T5"/>
<dbReference type="Proteomes" id="UP000272908">
    <property type="component" value="Unassembled WGS sequence"/>
</dbReference>
<evidence type="ECO:0000259" key="2">
    <source>
        <dbReference type="Pfam" id="PF09992"/>
    </source>
</evidence>
<feature type="signal peptide" evidence="1">
    <location>
        <begin position="1"/>
        <end position="20"/>
    </location>
</feature>
<accession>A0A3B0M2T5</accession>
<proteinExistence type="predicted"/>
<name>A0A3B0M2T5_9RHOB</name>
<dbReference type="InterPro" id="IPR018711">
    <property type="entry name" value="NAGPA"/>
</dbReference>
<evidence type="ECO:0000256" key="1">
    <source>
        <dbReference type="SAM" id="SignalP"/>
    </source>
</evidence>
<dbReference type="OrthoDB" id="5515706at2"/>
<feature type="domain" description="Phosphodiester glycosidase" evidence="2">
    <location>
        <begin position="72"/>
        <end position="217"/>
    </location>
</feature>
<organism evidence="3 4">
    <name type="scientific">Roseinatronobacter ekhonensis</name>
    <dbReference type="NCBI Taxonomy" id="254356"/>
    <lineage>
        <taxon>Bacteria</taxon>
        <taxon>Pseudomonadati</taxon>
        <taxon>Pseudomonadota</taxon>
        <taxon>Alphaproteobacteria</taxon>
        <taxon>Rhodobacterales</taxon>
        <taxon>Paracoccaceae</taxon>
        <taxon>Roseinatronobacter</taxon>
    </lineage>
</organism>
<dbReference type="EMBL" id="UIHC01000001">
    <property type="protein sequence ID" value="SUZ30435.1"/>
    <property type="molecule type" value="Genomic_DNA"/>
</dbReference>
<dbReference type="Pfam" id="PF09992">
    <property type="entry name" value="NAGPA"/>
    <property type="match status" value="1"/>
</dbReference>
<keyword evidence="1" id="KW-0732">Signal</keyword>
<evidence type="ECO:0000313" key="3">
    <source>
        <dbReference type="EMBL" id="SUZ30435.1"/>
    </source>
</evidence>
<feature type="chain" id="PRO_5017343611" description="Phosphodiester glycosidase domain-containing protein" evidence="1">
    <location>
        <begin position="21"/>
        <end position="248"/>
    </location>
</feature>
<protein>
    <recommendedName>
        <fullName evidence="2">Phosphodiester glycosidase domain-containing protein</fullName>
    </recommendedName>
</protein>
<sequence length="248" mass="26773">MARIVSAVAAALLWALPAQAECSRTDYLDQRFTICEAQAGDDLRLFLRGDDGQTYGSFTAVDDALSEKDKTLSFAMNGGMYHPDRAPVGLYIEGGDEQARLILSDGPGNFGLLPNGVFCIENTRLTIIESRAFAVAQPACRHATQSGPMLVIDGAYHPRFLEGSDSRLIRNGVGVSADGQRAVFVISDSAVNLWEFARFFRDGLGLPQALYIDGRVSRLYAPELGRSDWGLPLGPIIGKVVDADTASQ</sequence>
<dbReference type="RefSeq" id="WP_121092743.1">
    <property type="nucleotide sequence ID" value="NZ_UIHC01000001.1"/>
</dbReference>
<evidence type="ECO:0000313" key="4">
    <source>
        <dbReference type="Proteomes" id="UP000272908"/>
    </source>
</evidence>
<gene>
    <name evidence="3" type="ORF">ROE7235_00157</name>
</gene>
<keyword evidence="4" id="KW-1185">Reference proteome</keyword>
<reference evidence="4" key="1">
    <citation type="submission" date="2018-08" db="EMBL/GenBank/DDBJ databases">
        <authorList>
            <person name="Rodrigo-Torres L."/>
            <person name="Arahal R. D."/>
            <person name="Lucena T."/>
        </authorList>
    </citation>
    <scope>NUCLEOTIDE SEQUENCE [LARGE SCALE GENOMIC DNA]</scope>
    <source>
        <strain evidence="4">CECT 7235</strain>
    </source>
</reference>